<dbReference type="SMR" id="A0A1I7SLI8"/>
<dbReference type="eggNOG" id="KOG1067">
    <property type="taxonomic scope" value="Eukaryota"/>
</dbReference>
<proteinExistence type="inferred from homology"/>
<dbReference type="GO" id="GO:0003723">
    <property type="term" value="F:RNA binding"/>
    <property type="evidence" value="ECO:0007669"/>
    <property type="project" value="UniProtKB-KW"/>
</dbReference>
<dbReference type="InterPro" id="IPR001247">
    <property type="entry name" value="ExoRNase_PH_dom1"/>
</dbReference>
<evidence type="ECO:0000256" key="4">
    <source>
        <dbReference type="ARBA" id="ARBA00022695"/>
    </source>
</evidence>
<dbReference type="InterPro" id="IPR003029">
    <property type="entry name" value="S1_domain"/>
</dbReference>
<reference evidence="12" key="1">
    <citation type="submission" date="2016-11" db="UniProtKB">
        <authorList>
            <consortium name="WormBaseParasite"/>
        </authorList>
    </citation>
    <scope>IDENTIFICATION</scope>
</reference>
<evidence type="ECO:0000313" key="11">
    <source>
        <dbReference type="Proteomes" id="UP000659654"/>
    </source>
</evidence>
<evidence type="ECO:0000256" key="6">
    <source>
        <dbReference type="SAM" id="MobiDB-lite"/>
    </source>
</evidence>
<dbReference type="GO" id="GO:0005739">
    <property type="term" value="C:mitochondrion"/>
    <property type="evidence" value="ECO:0007669"/>
    <property type="project" value="TreeGrafter"/>
</dbReference>
<dbReference type="PANTHER" id="PTHR11252">
    <property type="entry name" value="POLYRIBONUCLEOTIDE NUCLEOTIDYLTRANSFERASE"/>
    <property type="match status" value="1"/>
</dbReference>
<comment type="similarity">
    <text evidence="1">Belongs to the polyribonucleotide nucleotidyltransferase family.</text>
</comment>
<dbReference type="Proteomes" id="UP000659654">
    <property type="component" value="Unassembled WGS sequence"/>
</dbReference>
<dbReference type="EC" id="2.7.7.8" evidence="2"/>
<dbReference type="SUPFAM" id="SSF54211">
    <property type="entry name" value="Ribosomal protein S5 domain 2-like"/>
    <property type="match status" value="2"/>
</dbReference>
<keyword evidence="4" id="KW-0548">Nucleotidyltransferase</keyword>
<dbReference type="GO" id="GO:0000965">
    <property type="term" value="P:mitochondrial RNA 3'-end processing"/>
    <property type="evidence" value="ECO:0007669"/>
    <property type="project" value="TreeGrafter"/>
</dbReference>
<dbReference type="InterPro" id="IPR036612">
    <property type="entry name" value="KH_dom_type_1_sf"/>
</dbReference>
<dbReference type="InterPro" id="IPR020568">
    <property type="entry name" value="Ribosomal_Su5_D2-typ_SF"/>
</dbReference>
<dbReference type="Pfam" id="PF03725">
    <property type="entry name" value="RNase_PH_C"/>
    <property type="match status" value="1"/>
</dbReference>
<dbReference type="CDD" id="cd11364">
    <property type="entry name" value="RNase_PH_PNPase_2"/>
    <property type="match status" value="1"/>
</dbReference>
<dbReference type="NCBIfam" id="NF008805">
    <property type="entry name" value="PRK11824.1"/>
    <property type="match status" value="1"/>
</dbReference>
<keyword evidence="3" id="KW-0808">Transferase</keyword>
<dbReference type="InterPro" id="IPR012162">
    <property type="entry name" value="PNPase"/>
</dbReference>
<dbReference type="Gene3D" id="3.30.230.70">
    <property type="entry name" value="GHMP Kinase, N-terminal domain"/>
    <property type="match status" value="2"/>
</dbReference>
<dbReference type="WBParaSite" id="BXY_1392100.1">
    <property type="protein sequence ID" value="BXY_1392100.1"/>
    <property type="gene ID" value="BXY_1392100"/>
</dbReference>
<dbReference type="InterPro" id="IPR015848">
    <property type="entry name" value="PNPase_PH_RNA-bd_bac/org-type"/>
</dbReference>
<dbReference type="Pfam" id="PF03726">
    <property type="entry name" value="PNPase"/>
    <property type="match status" value="1"/>
</dbReference>
<dbReference type="Proteomes" id="UP000582659">
    <property type="component" value="Unassembled WGS sequence"/>
</dbReference>
<dbReference type="GO" id="GO:0000958">
    <property type="term" value="P:mitochondrial mRNA catabolic process"/>
    <property type="evidence" value="ECO:0007669"/>
    <property type="project" value="TreeGrafter"/>
</dbReference>
<evidence type="ECO:0000256" key="5">
    <source>
        <dbReference type="ARBA" id="ARBA00022884"/>
    </source>
</evidence>
<name>A0A1I7SLI8_BURXY</name>
<dbReference type="EMBL" id="CAJFDI010000006">
    <property type="protein sequence ID" value="CAD5234056.1"/>
    <property type="molecule type" value="Genomic_DNA"/>
</dbReference>
<evidence type="ECO:0000313" key="12">
    <source>
        <dbReference type="WBParaSite" id="BXY_1392100.1"/>
    </source>
</evidence>
<sequence>MLRWRLPISVRRYSSAMEGWINQQNSELAQLSNGQMEFKTGHLARFASGACTVTLGDSTVLATTVCKPDTSGTSPFSSGKALSVDFLQSASAVGRIPMNYLRRELQQTDMDILISRMIDRSLRPLYSSSFRGNTKIICKPLSAARDADMAVLGINAASCSIALSECPFAETVGAARIALLDNEIVLNPPHYDLQQSRMNLLLSGTKSKKVLMIEMDGKEIPMDTFMESIEVGFSDIEKVIDAIDALKSSSGKDKIPEDQFMTDVEKTLLKDIFDMACDRLEYILTDATHLKTSRDEAITAYKKELIERILTKNSGTLPATVSLIFDIVVKNILRRLTRESGIRVDGRAIDEFRPISIQTDLYPRLHGSAMFQRGQSQVMGTVTFDSPQSAFRPDAIAQLLGAQQKKSFMVHYEFPQFAVNQISDSSGRFNRRSLGHGTLAEKALKNVVPEDFPYCIRVDCQVLESNGSTSMASACVGSLAMYDAGVPLKNAVGGVAIGLFNDNGELLATENDKPVILTDLMGMEDYAGDMDFKIAGTKDGFTSIQLDVSIPGLTMDLVRESLERGRHGLDHVLAKMNEALPKPRTQFKECVPLLEHVILPGYKRSALFRNAGFNAKLVEAETGVQVQADEEDKILLMAPTKEDAARAKELINKLTDVSTQVDPNFGEIQKCEVIEVLDRGIVVKLKAFKDPVFVPIKSLTPKLVKHTSALDVKIGQKLSMQFFGRNPETGQPRLATRSIGTKPVDLK</sequence>
<dbReference type="InterPro" id="IPR027408">
    <property type="entry name" value="PNPase/RNase_PH_dom_sf"/>
</dbReference>
<dbReference type="GO" id="GO:0000175">
    <property type="term" value="F:3'-5'-RNA exonuclease activity"/>
    <property type="evidence" value="ECO:0007669"/>
    <property type="project" value="TreeGrafter"/>
</dbReference>
<keyword evidence="5" id="KW-0694">RNA-binding</keyword>
<reference evidence="9" key="2">
    <citation type="submission" date="2020-08" db="EMBL/GenBank/DDBJ databases">
        <authorList>
            <person name="Kikuchi T."/>
        </authorList>
    </citation>
    <scope>NUCLEOTIDE SEQUENCE</scope>
    <source>
        <strain evidence="8">Ka4C1</strain>
    </source>
</reference>
<dbReference type="PANTHER" id="PTHR11252:SF0">
    <property type="entry name" value="POLYRIBONUCLEOTIDE NUCLEOTIDYLTRANSFERASE 1, MITOCHONDRIAL"/>
    <property type="match status" value="1"/>
</dbReference>
<evidence type="ECO:0000313" key="8">
    <source>
        <dbReference type="EMBL" id="CAD5234056.1"/>
    </source>
</evidence>
<dbReference type="SUPFAM" id="SSF50249">
    <property type="entry name" value="Nucleic acid-binding proteins"/>
    <property type="match status" value="1"/>
</dbReference>
<dbReference type="PROSITE" id="PS50126">
    <property type="entry name" value="S1"/>
    <property type="match status" value="1"/>
</dbReference>
<evidence type="ECO:0000256" key="3">
    <source>
        <dbReference type="ARBA" id="ARBA00022679"/>
    </source>
</evidence>
<feature type="domain" description="S1 motif" evidence="7">
    <location>
        <begin position="666"/>
        <end position="737"/>
    </location>
</feature>
<evidence type="ECO:0000256" key="2">
    <source>
        <dbReference type="ARBA" id="ARBA00012416"/>
    </source>
</evidence>
<dbReference type="EMBL" id="CAJFCV020000006">
    <property type="protein sequence ID" value="CAG9129627.1"/>
    <property type="molecule type" value="Genomic_DNA"/>
</dbReference>
<dbReference type="AlphaFoldDB" id="A0A1I7SLI8"/>
<feature type="region of interest" description="Disordered" evidence="6">
    <location>
        <begin position="724"/>
        <end position="747"/>
    </location>
</feature>
<dbReference type="Pfam" id="PF01138">
    <property type="entry name" value="RNase_PH"/>
    <property type="match status" value="2"/>
</dbReference>
<dbReference type="GO" id="GO:0005829">
    <property type="term" value="C:cytosol"/>
    <property type="evidence" value="ECO:0007669"/>
    <property type="project" value="TreeGrafter"/>
</dbReference>
<gene>
    <name evidence="8" type="ORF">BXYJ_LOCUS14147</name>
</gene>
<dbReference type="SUPFAM" id="SSF55666">
    <property type="entry name" value="Ribonuclease PH domain 2-like"/>
    <property type="match status" value="2"/>
</dbReference>
<protein>
    <recommendedName>
        <fullName evidence="2">polyribonucleotide nucleotidyltransferase</fullName>
        <ecNumber evidence="2">2.7.7.8</ecNumber>
    </recommendedName>
</protein>
<dbReference type="NCBIfam" id="TIGR03591">
    <property type="entry name" value="polynuc_phos"/>
    <property type="match status" value="1"/>
</dbReference>
<dbReference type="InterPro" id="IPR015847">
    <property type="entry name" value="ExoRNase_PH_dom2"/>
</dbReference>
<evidence type="ECO:0000313" key="9">
    <source>
        <dbReference type="EMBL" id="CAG9129627.1"/>
    </source>
</evidence>
<dbReference type="GO" id="GO:0004654">
    <property type="term" value="F:polyribonucleotide nucleotidyltransferase activity"/>
    <property type="evidence" value="ECO:0007669"/>
    <property type="project" value="UniProtKB-EC"/>
</dbReference>
<evidence type="ECO:0000259" key="7">
    <source>
        <dbReference type="PROSITE" id="PS50126"/>
    </source>
</evidence>
<evidence type="ECO:0000313" key="10">
    <source>
        <dbReference type="Proteomes" id="UP000095284"/>
    </source>
</evidence>
<evidence type="ECO:0000256" key="1">
    <source>
        <dbReference type="ARBA" id="ARBA00007404"/>
    </source>
</evidence>
<dbReference type="SUPFAM" id="SSF46915">
    <property type="entry name" value="Polynucleotide phosphorylase/guanosine pentaphosphate synthase (PNPase/GPSI), domain 3"/>
    <property type="match status" value="1"/>
</dbReference>
<dbReference type="InterPro" id="IPR036345">
    <property type="entry name" value="ExoRNase_PH_dom2_sf"/>
</dbReference>
<dbReference type="Proteomes" id="UP000095284">
    <property type="component" value="Unplaced"/>
</dbReference>
<dbReference type="InterPro" id="IPR036456">
    <property type="entry name" value="PNPase_PH_RNA-bd_sf"/>
</dbReference>
<keyword evidence="11" id="KW-1185">Reference proteome</keyword>
<dbReference type="Gene3D" id="3.30.1370.10">
    <property type="entry name" value="K Homology domain, type 1"/>
    <property type="match status" value="1"/>
</dbReference>
<organism evidence="10 12">
    <name type="scientific">Bursaphelenchus xylophilus</name>
    <name type="common">Pinewood nematode worm</name>
    <name type="synonym">Aphelenchoides xylophilus</name>
    <dbReference type="NCBI Taxonomy" id="6326"/>
    <lineage>
        <taxon>Eukaryota</taxon>
        <taxon>Metazoa</taxon>
        <taxon>Ecdysozoa</taxon>
        <taxon>Nematoda</taxon>
        <taxon>Chromadorea</taxon>
        <taxon>Rhabditida</taxon>
        <taxon>Tylenchina</taxon>
        <taxon>Tylenchomorpha</taxon>
        <taxon>Aphelenchoidea</taxon>
        <taxon>Aphelenchoididae</taxon>
        <taxon>Bursaphelenchus</taxon>
    </lineage>
</organism>
<dbReference type="OrthoDB" id="437922at2759"/>
<dbReference type="InterPro" id="IPR012340">
    <property type="entry name" value="NA-bd_OB-fold"/>
</dbReference>
<accession>A0A1I7SLI8</accession>